<reference evidence="2" key="2">
    <citation type="submission" date="2022-03" db="EMBL/GenBank/DDBJ databases">
        <title>Draft title - Genomic analysis of global carrot germplasm unveils the trajectory of domestication and the origin of high carotenoid orange carrot.</title>
        <authorList>
            <person name="Iorizzo M."/>
            <person name="Ellison S."/>
            <person name="Senalik D."/>
            <person name="Macko-Podgorni A."/>
            <person name="Grzebelus D."/>
            <person name="Bostan H."/>
            <person name="Rolling W."/>
            <person name="Curaba J."/>
            <person name="Simon P."/>
        </authorList>
    </citation>
    <scope>NUCLEOTIDE SEQUENCE</scope>
    <source>
        <tissue evidence="2">Leaf</tissue>
    </source>
</reference>
<dbReference type="EMBL" id="CP093347">
    <property type="protein sequence ID" value="WOG99772.1"/>
    <property type="molecule type" value="Genomic_DNA"/>
</dbReference>
<feature type="compositionally biased region" description="Low complexity" evidence="1">
    <location>
        <begin position="1"/>
        <end position="19"/>
    </location>
</feature>
<reference evidence="2" key="1">
    <citation type="journal article" date="2016" name="Nat. Genet.">
        <title>A high-quality carrot genome assembly provides new insights into carotenoid accumulation and asterid genome evolution.</title>
        <authorList>
            <person name="Iorizzo M."/>
            <person name="Ellison S."/>
            <person name="Senalik D."/>
            <person name="Zeng P."/>
            <person name="Satapoomin P."/>
            <person name="Huang J."/>
            <person name="Bowman M."/>
            <person name="Iovene M."/>
            <person name="Sanseverino W."/>
            <person name="Cavagnaro P."/>
            <person name="Yildiz M."/>
            <person name="Macko-Podgorni A."/>
            <person name="Moranska E."/>
            <person name="Grzebelus E."/>
            <person name="Grzebelus D."/>
            <person name="Ashrafi H."/>
            <person name="Zheng Z."/>
            <person name="Cheng S."/>
            <person name="Spooner D."/>
            <person name="Van Deynze A."/>
            <person name="Simon P."/>
        </authorList>
    </citation>
    <scope>NUCLEOTIDE SEQUENCE</scope>
    <source>
        <tissue evidence="2">Leaf</tissue>
    </source>
</reference>
<evidence type="ECO:0000313" key="3">
    <source>
        <dbReference type="Proteomes" id="UP000077755"/>
    </source>
</evidence>
<gene>
    <name evidence="2" type="ORF">DCAR_0519128</name>
</gene>
<keyword evidence="3" id="KW-1185">Reference proteome</keyword>
<dbReference type="Proteomes" id="UP000077755">
    <property type="component" value="Chromosome 5"/>
</dbReference>
<evidence type="ECO:0000256" key="1">
    <source>
        <dbReference type="SAM" id="MobiDB-lite"/>
    </source>
</evidence>
<evidence type="ECO:0000313" key="2">
    <source>
        <dbReference type="EMBL" id="WOG99772.1"/>
    </source>
</evidence>
<dbReference type="AlphaFoldDB" id="A0A164XQS7"/>
<feature type="compositionally biased region" description="Polar residues" evidence="1">
    <location>
        <begin position="79"/>
        <end position="90"/>
    </location>
</feature>
<feature type="region of interest" description="Disordered" evidence="1">
    <location>
        <begin position="1"/>
        <end position="42"/>
    </location>
</feature>
<proteinExistence type="predicted"/>
<organism evidence="2 3">
    <name type="scientific">Daucus carota subsp. sativus</name>
    <name type="common">Carrot</name>
    <dbReference type="NCBI Taxonomy" id="79200"/>
    <lineage>
        <taxon>Eukaryota</taxon>
        <taxon>Viridiplantae</taxon>
        <taxon>Streptophyta</taxon>
        <taxon>Embryophyta</taxon>
        <taxon>Tracheophyta</taxon>
        <taxon>Spermatophyta</taxon>
        <taxon>Magnoliopsida</taxon>
        <taxon>eudicotyledons</taxon>
        <taxon>Gunneridae</taxon>
        <taxon>Pentapetalae</taxon>
        <taxon>asterids</taxon>
        <taxon>campanulids</taxon>
        <taxon>Apiales</taxon>
        <taxon>Apiaceae</taxon>
        <taxon>Apioideae</taxon>
        <taxon>Scandiceae</taxon>
        <taxon>Daucinae</taxon>
        <taxon>Daucus</taxon>
        <taxon>Daucus sect. Daucus</taxon>
    </lineage>
</organism>
<name>A0A164XQS7_DAUCS</name>
<feature type="region of interest" description="Disordered" evidence="1">
    <location>
        <begin position="73"/>
        <end position="92"/>
    </location>
</feature>
<accession>A0A164XQS7</accession>
<sequence>MRQGDYSSYSSYYNHHYPQNPNPNPAPLVDQQLTSPLHASPYASAPPFSTSYPPPSHNFAAYPSNYPSFPHNTGPAPSLSPTVPSYSPNPDLQAHYNPHFETHVPYRSHLYNPTSYDQHQSNAISNYNFDSGVKLGQSGYGQSGGDLGLGRYDPGDAGEVGMGRMCMLIRGVKLSHMVLEG</sequence>
<protein>
    <submittedName>
        <fullName evidence="2">Uncharacterized protein</fullName>
    </submittedName>
</protein>
<dbReference type="Gramene" id="KZM93485">
    <property type="protein sequence ID" value="KZM93485"/>
    <property type="gene ID" value="DCAR_016730"/>
</dbReference>